<dbReference type="EMBL" id="JAVDRF010000012">
    <property type="protein sequence ID" value="MDR6538815.1"/>
    <property type="molecule type" value="Genomic_DNA"/>
</dbReference>
<reference evidence="1 2" key="1">
    <citation type="submission" date="2023-07" db="EMBL/GenBank/DDBJ databases">
        <title>Sorghum-associated microbial communities from plants grown in Nebraska, USA.</title>
        <authorList>
            <person name="Schachtman D."/>
        </authorList>
    </citation>
    <scope>NUCLEOTIDE SEQUENCE [LARGE SCALE GENOMIC DNA]</scope>
    <source>
        <strain evidence="1 2">DS1781</strain>
    </source>
</reference>
<sequence length="115" mass="12611">MKPPRGSRVPACRAVLLLTFVMLAGCQIHREPRPLSSEAPPPPTFVDAPSRCTAARARFGLGRRITAPLLEEMRMRSGARRAHAVLVTEPETPFDVNRLIVDIESNGRIVGVRCA</sequence>
<accession>A0ABU1NLD1</accession>
<proteinExistence type="predicted"/>
<protein>
    <recommendedName>
        <fullName evidence="3">Peptidase inhibitor I78 family protein</fullName>
    </recommendedName>
</protein>
<gene>
    <name evidence="1" type="ORF">J2739_004608</name>
</gene>
<dbReference type="RefSeq" id="WP_309905958.1">
    <property type="nucleotide sequence ID" value="NZ_JAVDRF010000012.1"/>
</dbReference>
<evidence type="ECO:0000313" key="2">
    <source>
        <dbReference type="Proteomes" id="UP001184230"/>
    </source>
</evidence>
<evidence type="ECO:0008006" key="3">
    <source>
        <dbReference type="Google" id="ProtNLM"/>
    </source>
</evidence>
<comment type="caution">
    <text evidence="1">The sequence shown here is derived from an EMBL/GenBank/DDBJ whole genome shotgun (WGS) entry which is preliminary data.</text>
</comment>
<dbReference type="PROSITE" id="PS51257">
    <property type="entry name" value="PROKAR_LIPOPROTEIN"/>
    <property type="match status" value="1"/>
</dbReference>
<keyword evidence="2" id="KW-1185">Reference proteome</keyword>
<dbReference type="Proteomes" id="UP001184230">
    <property type="component" value="Unassembled WGS sequence"/>
</dbReference>
<evidence type="ECO:0000313" key="1">
    <source>
        <dbReference type="EMBL" id="MDR6538815.1"/>
    </source>
</evidence>
<name>A0ABU1NLD1_9BURK</name>
<organism evidence="1 2">
    <name type="scientific">Variovorax soli</name>
    <dbReference type="NCBI Taxonomy" id="376815"/>
    <lineage>
        <taxon>Bacteria</taxon>
        <taxon>Pseudomonadati</taxon>
        <taxon>Pseudomonadota</taxon>
        <taxon>Betaproteobacteria</taxon>
        <taxon>Burkholderiales</taxon>
        <taxon>Comamonadaceae</taxon>
        <taxon>Variovorax</taxon>
    </lineage>
</organism>